<dbReference type="AlphaFoldDB" id="A0A5B7JXQ5"/>
<dbReference type="EMBL" id="VSRR010119054">
    <property type="protein sequence ID" value="MPC99599.1"/>
    <property type="molecule type" value="Genomic_DNA"/>
</dbReference>
<protein>
    <submittedName>
        <fullName evidence="2">Uncharacterized protein</fullName>
    </submittedName>
</protein>
<dbReference type="Proteomes" id="UP000324222">
    <property type="component" value="Unassembled WGS sequence"/>
</dbReference>
<keyword evidence="3" id="KW-1185">Reference proteome</keyword>
<feature type="region of interest" description="Disordered" evidence="1">
    <location>
        <begin position="1"/>
        <end position="32"/>
    </location>
</feature>
<sequence length="106" mass="11846">MTSPRIDWTEFDQQRHTRTRRGGPPAAWAPPGLRYDHTMIRFTPPPIYRDQERGASVMLNCEPCGAAAISEHGGDGGGGGQEETWGRYIDDLKDIPGEEEGRGMYR</sequence>
<evidence type="ECO:0000313" key="2">
    <source>
        <dbReference type="EMBL" id="MPC99599.1"/>
    </source>
</evidence>
<reference evidence="2 3" key="1">
    <citation type="submission" date="2019-05" db="EMBL/GenBank/DDBJ databases">
        <title>Another draft genome of Portunus trituberculatus and its Hox gene families provides insights of decapod evolution.</title>
        <authorList>
            <person name="Jeong J.-H."/>
            <person name="Song I."/>
            <person name="Kim S."/>
            <person name="Choi T."/>
            <person name="Kim D."/>
            <person name="Ryu S."/>
            <person name="Kim W."/>
        </authorList>
    </citation>
    <scope>NUCLEOTIDE SEQUENCE [LARGE SCALE GENOMIC DNA]</scope>
    <source>
        <tissue evidence="2">Muscle</tissue>
    </source>
</reference>
<gene>
    <name evidence="2" type="ORF">E2C01_095025</name>
</gene>
<organism evidence="2 3">
    <name type="scientific">Portunus trituberculatus</name>
    <name type="common">Swimming crab</name>
    <name type="synonym">Neptunus trituberculatus</name>
    <dbReference type="NCBI Taxonomy" id="210409"/>
    <lineage>
        <taxon>Eukaryota</taxon>
        <taxon>Metazoa</taxon>
        <taxon>Ecdysozoa</taxon>
        <taxon>Arthropoda</taxon>
        <taxon>Crustacea</taxon>
        <taxon>Multicrustacea</taxon>
        <taxon>Malacostraca</taxon>
        <taxon>Eumalacostraca</taxon>
        <taxon>Eucarida</taxon>
        <taxon>Decapoda</taxon>
        <taxon>Pleocyemata</taxon>
        <taxon>Brachyura</taxon>
        <taxon>Eubrachyura</taxon>
        <taxon>Portunoidea</taxon>
        <taxon>Portunidae</taxon>
        <taxon>Portuninae</taxon>
        <taxon>Portunus</taxon>
    </lineage>
</organism>
<evidence type="ECO:0000313" key="3">
    <source>
        <dbReference type="Proteomes" id="UP000324222"/>
    </source>
</evidence>
<accession>A0A5B7JXQ5</accession>
<feature type="compositionally biased region" description="Low complexity" evidence="1">
    <location>
        <begin position="22"/>
        <end position="32"/>
    </location>
</feature>
<name>A0A5B7JXQ5_PORTR</name>
<proteinExistence type="predicted"/>
<evidence type="ECO:0000256" key="1">
    <source>
        <dbReference type="SAM" id="MobiDB-lite"/>
    </source>
</evidence>
<comment type="caution">
    <text evidence="2">The sequence shown here is derived from an EMBL/GenBank/DDBJ whole genome shotgun (WGS) entry which is preliminary data.</text>
</comment>